<sequence>MGSPAMGSIPQDGTATPSAEAPSFGQGTRVAVIGSGVSGICAGAHLLKHGAKVVVFERSGVPSGVWNFNPRTDSNSVLYPSKPASLGDYATSVPGQFLPQQPSKQHHPLNTSDGDALKVAFAPPGPAYSGLKNNVPTSLLYSNLKPWPKGTPENVSHWEIAKYLQNLSTENGLDDVTLYNTRVESATKSPDGKVWIVRTITLLAKDGTPRIIERTWEFDAVVVCSGHYNLPRVPNIPGLSQWKDLFSDRISHTKEYRNPDRFRDKNVLVIGGGTSSLDVCRELSKVTTGIYQSTRGGQFDHPTEVLPQIVKRVGEVTGFKIDSDAIPKNGLEEQSPIPGQIVLRDGQTLRDIHHVIVATGYLTSFPFLPQYHNDNLSPNDATPEVLVTSEANMVHNLHRDIFYIEDPSLSFVGIPYYVSTFSVFDFQAQAIARVLTGKTRLPSKQALRDVYKKRIGLKGRGRNFHSLAEEGAELAYIKDLVDSVNGAAASPHIEPMQGHTEEWLATHKAYKERKSLFRQGKIKELIPLDEFLRLKF</sequence>
<organism evidence="7 8">
    <name type="scientific">Fusarium vanettenii (strain ATCC MYA-4622 / CBS 123669 / FGSC 9596 / NRRL 45880 / 77-13-4)</name>
    <name type="common">Fusarium solani subsp. pisi</name>
    <dbReference type="NCBI Taxonomy" id="660122"/>
    <lineage>
        <taxon>Eukaryota</taxon>
        <taxon>Fungi</taxon>
        <taxon>Dikarya</taxon>
        <taxon>Ascomycota</taxon>
        <taxon>Pezizomycotina</taxon>
        <taxon>Sordariomycetes</taxon>
        <taxon>Hypocreomycetidae</taxon>
        <taxon>Hypocreales</taxon>
        <taxon>Nectriaceae</taxon>
        <taxon>Fusarium</taxon>
        <taxon>Fusarium solani species complex</taxon>
        <taxon>Fusarium vanettenii</taxon>
    </lineage>
</organism>
<evidence type="ECO:0000256" key="5">
    <source>
        <dbReference type="ARBA" id="ARBA00023002"/>
    </source>
</evidence>
<evidence type="ECO:0000313" key="8">
    <source>
        <dbReference type="Proteomes" id="UP000005206"/>
    </source>
</evidence>
<dbReference type="InterPro" id="IPR020946">
    <property type="entry name" value="Flavin_mOase-like"/>
</dbReference>
<dbReference type="GeneID" id="9669272"/>
<dbReference type="AlphaFoldDB" id="C7ZE52"/>
<dbReference type="InParanoid" id="C7ZE52"/>
<evidence type="ECO:0008006" key="9">
    <source>
        <dbReference type="Google" id="ProtNLM"/>
    </source>
</evidence>
<dbReference type="eggNOG" id="KOG1399">
    <property type="taxonomic scope" value="Eukaryota"/>
</dbReference>
<keyword evidence="5" id="KW-0560">Oxidoreductase</keyword>
<proteinExistence type="inferred from homology"/>
<evidence type="ECO:0000256" key="6">
    <source>
        <dbReference type="SAM" id="MobiDB-lite"/>
    </source>
</evidence>
<comment type="similarity">
    <text evidence="1">Belongs to the FMO family.</text>
</comment>
<dbReference type="InterPro" id="IPR000960">
    <property type="entry name" value="Flavin_mOase"/>
</dbReference>
<dbReference type="EMBL" id="GG698921">
    <property type="protein sequence ID" value="EEU37571.1"/>
    <property type="molecule type" value="Genomic_DNA"/>
</dbReference>
<name>C7ZE52_FUSV7</name>
<dbReference type="HOGENOM" id="CLU_006909_5_2_1"/>
<dbReference type="GO" id="GO:0050660">
    <property type="term" value="F:flavin adenine dinucleotide binding"/>
    <property type="evidence" value="ECO:0007669"/>
    <property type="project" value="InterPro"/>
</dbReference>
<accession>C7ZE52</accession>
<dbReference type="OrthoDB" id="66881at2759"/>
<dbReference type="Proteomes" id="UP000005206">
    <property type="component" value="Chromosome 12"/>
</dbReference>
<gene>
    <name evidence="7" type="ORF">NECHADRAFT_87446</name>
</gene>
<reference evidence="7 8" key="1">
    <citation type="journal article" date="2009" name="PLoS Genet.">
        <title>The genome of Nectria haematococca: contribution of supernumerary chromosomes to gene expansion.</title>
        <authorList>
            <person name="Coleman J.J."/>
            <person name="Rounsley S.D."/>
            <person name="Rodriguez-Carres M."/>
            <person name="Kuo A."/>
            <person name="Wasmann C.C."/>
            <person name="Grimwood J."/>
            <person name="Schmutz J."/>
            <person name="Taga M."/>
            <person name="White G.J."/>
            <person name="Zhou S."/>
            <person name="Schwartz D.C."/>
            <person name="Freitag M."/>
            <person name="Ma L.J."/>
            <person name="Danchin E.G."/>
            <person name="Henrissat B."/>
            <person name="Coutinho P.M."/>
            <person name="Nelson D.R."/>
            <person name="Straney D."/>
            <person name="Napoli C.A."/>
            <person name="Barker B.M."/>
            <person name="Gribskov M."/>
            <person name="Rep M."/>
            <person name="Kroken S."/>
            <person name="Molnar I."/>
            <person name="Rensing C."/>
            <person name="Kennell J.C."/>
            <person name="Zamora J."/>
            <person name="Farman M.L."/>
            <person name="Selker E.U."/>
            <person name="Salamov A."/>
            <person name="Shapiro H."/>
            <person name="Pangilinan J."/>
            <person name="Lindquist E."/>
            <person name="Lamers C."/>
            <person name="Grigoriev I.V."/>
            <person name="Geiser D.M."/>
            <person name="Covert S.F."/>
            <person name="Temporini E."/>
            <person name="Vanetten H.D."/>
        </authorList>
    </citation>
    <scope>NUCLEOTIDE SEQUENCE [LARGE SCALE GENOMIC DNA]</scope>
    <source>
        <strain evidence="8">ATCC MYA-4622 / CBS 123669 / FGSC 9596 / NRRL 45880 / 77-13-4</strain>
    </source>
</reference>
<dbReference type="Pfam" id="PF00743">
    <property type="entry name" value="FMO-like"/>
    <property type="match status" value="2"/>
</dbReference>
<dbReference type="InterPro" id="IPR036188">
    <property type="entry name" value="FAD/NAD-bd_sf"/>
</dbReference>
<protein>
    <recommendedName>
        <fullName evidence="9">FAD dependent oxidoreductase domain-containing protein</fullName>
    </recommendedName>
</protein>
<dbReference type="SUPFAM" id="SSF51905">
    <property type="entry name" value="FAD/NAD(P)-binding domain"/>
    <property type="match status" value="2"/>
</dbReference>
<evidence type="ECO:0000256" key="4">
    <source>
        <dbReference type="ARBA" id="ARBA00022857"/>
    </source>
</evidence>
<evidence type="ECO:0000256" key="1">
    <source>
        <dbReference type="ARBA" id="ARBA00009183"/>
    </source>
</evidence>
<keyword evidence="8" id="KW-1185">Reference proteome</keyword>
<dbReference type="PIRSF" id="PIRSF000332">
    <property type="entry name" value="FMO"/>
    <property type="match status" value="1"/>
</dbReference>
<keyword evidence="2" id="KW-0285">Flavoprotein</keyword>
<dbReference type="OMA" id="ADPPALM"/>
<dbReference type="VEuPathDB" id="FungiDB:NECHADRAFT_87446"/>
<dbReference type="InterPro" id="IPR050346">
    <property type="entry name" value="FMO-like"/>
</dbReference>
<dbReference type="KEGG" id="nhe:NECHADRAFT_87446"/>
<evidence type="ECO:0000256" key="3">
    <source>
        <dbReference type="ARBA" id="ARBA00022827"/>
    </source>
</evidence>
<dbReference type="Pfam" id="PF13450">
    <property type="entry name" value="NAD_binding_8"/>
    <property type="match status" value="1"/>
</dbReference>
<keyword evidence="4" id="KW-0521">NADP</keyword>
<dbReference type="Gene3D" id="3.50.50.60">
    <property type="entry name" value="FAD/NAD(P)-binding domain"/>
    <property type="match status" value="2"/>
</dbReference>
<dbReference type="PRINTS" id="PR00419">
    <property type="entry name" value="ADXRDTASE"/>
</dbReference>
<evidence type="ECO:0000313" key="7">
    <source>
        <dbReference type="EMBL" id="EEU37571.1"/>
    </source>
</evidence>
<dbReference type="GO" id="GO:0050661">
    <property type="term" value="F:NADP binding"/>
    <property type="evidence" value="ECO:0007669"/>
    <property type="project" value="InterPro"/>
</dbReference>
<dbReference type="PANTHER" id="PTHR23023">
    <property type="entry name" value="DIMETHYLANILINE MONOOXYGENASE"/>
    <property type="match status" value="1"/>
</dbReference>
<feature type="region of interest" description="Disordered" evidence="6">
    <location>
        <begin position="1"/>
        <end position="23"/>
    </location>
</feature>
<dbReference type="RefSeq" id="XP_003043284.1">
    <property type="nucleotide sequence ID" value="XM_003043238.1"/>
</dbReference>
<dbReference type="GO" id="GO:0004499">
    <property type="term" value="F:N,N-dimethylaniline monooxygenase activity"/>
    <property type="evidence" value="ECO:0007669"/>
    <property type="project" value="InterPro"/>
</dbReference>
<keyword evidence="3" id="KW-0274">FAD</keyword>
<evidence type="ECO:0000256" key="2">
    <source>
        <dbReference type="ARBA" id="ARBA00022630"/>
    </source>
</evidence>